<reference evidence="2 3" key="1">
    <citation type="submission" date="2018-03" db="EMBL/GenBank/DDBJ databases">
        <title>Genomic Encyclopedia of Archaeal and Bacterial Type Strains, Phase II (KMG-II): from individual species to whole genera.</title>
        <authorList>
            <person name="Goeker M."/>
        </authorList>
    </citation>
    <scope>NUCLEOTIDE SEQUENCE [LARGE SCALE GENOMIC DNA]</scope>
    <source>
        <strain evidence="2 3">DSM 28057</strain>
    </source>
</reference>
<keyword evidence="1" id="KW-0732">Signal</keyword>
<gene>
    <name evidence="2" type="ORF">CLV48_101511</name>
</gene>
<keyword evidence="3" id="KW-1185">Reference proteome</keyword>
<evidence type="ECO:0000313" key="3">
    <source>
        <dbReference type="Proteomes" id="UP000240708"/>
    </source>
</evidence>
<dbReference type="Proteomes" id="UP000240708">
    <property type="component" value="Unassembled WGS sequence"/>
</dbReference>
<evidence type="ECO:0000313" key="2">
    <source>
        <dbReference type="EMBL" id="PSL07579.1"/>
    </source>
</evidence>
<feature type="signal peptide" evidence="1">
    <location>
        <begin position="1"/>
        <end position="23"/>
    </location>
</feature>
<feature type="chain" id="PRO_5015204102" evidence="1">
    <location>
        <begin position="24"/>
        <end position="323"/>
    </location>
</feature>
<comment type="caution">
    <text evidence="2">The sequence shown here is derived from an EMBL/GenBank/DDBJ whole genome shotgun (WGS) entry which is preliminary data.</text>
</comment>
<dbReference type="NCBIfam" id="TIGR03519">
    <property type="entry name" value="T9SS_PorP_fam"/>
    <property type="match status" value="1"/>
</dbReference>
<dbReference type="OrthoDB" id="1320396at2"/>
<dbReference type="EMBL" id="PYGF01000001">
    <property type="protein sequence ID" value="PSL07579.1"/>
    <property type="molecule type" value="Genomic_DNA"/>
</dbReference>
<dbReference type="InterPro" id="IPR019861">
    <property type="entry name" value="PorP/SprF_Bacteroidetes"/>
</dbReference>
<dbReference type="RefSeq" id="WP_106565653.1">
    <property type="nucleotide sequence ID" value="NZ_PYGF01000001.1"/>
</dbReference>
<accession>A0A2P8EDL5</accession>
<proteinExistence type="predicted"/>
<dbReference type="AlphaFoldDB" id="A0A2P8EDL5"/>
<protein>
    <submittedName>
        <fullName evidence="2">Type IX secretion system PorP/SprF family membrane protein</fullName>
    </submittedName>
</protein>
<sequence length="323" mass="36403">MKNLFYISLCFLILTGIPNLSFSQQLPQFSQYMFNGLHINPAYAGYKSQGYIQSTFRSQWINLPGAPKTFSMTADFSANGGLMGFGVSLLSDQIGPTKTNSGLLSYAYRIRTGEDSYLSLGISAGANQYTLDGSDLLPVNPLDPDLNFDNQNLFTPNLNSGLFFHSWGFYAGISAFNLIGRKAFEREDISLALHDIHYYFTTGAMLPMTDVLSLKPSILVKYVEGMPISYDLNAMLLFYERLWLGASYRSNLRLGNDNSEIQLNNRNAIAVILEVFVTEDLRLGYAYDQNLNSLQNFRNDSHEISVGYYLSKRGSRIKNPRWF</sequence>
<name>A0A2P8EDL5_9BACT</name>
<evidence type="ECO:0000256" key="1">
    <source>
        <dbReference type="SAM" id="SignalP"/>
    </source>
</evidence>
<dbReference type="Pfam" id="PF11751">
    <property type="entry name" value="PorP_SprF"/>
    <property type="match status" value="1"/>
</dbReference>
<organism evidence="2 3">
    <name type="scientific">Cecembia rubra</name>
    <dbReference type="NCBI Taxonomy" id="1485585"/>
    <lineage>
        <taxon>Bacteria</taxon>
        <taxon>Pseudomonadati</taxon>
        <taxon>Bacteroidota</taxon>
        <taxon>Cytophagia</taxon>
        <taxon>Cytophagales</taxon>
        <taxon>Cyclobacteriaceae</taxon>
        <taxon>Cecembia</taxon>
    </lineage>
</organism>